<organism evidence="1 2">
    <name type="scientific">Pyxicephalus adspersus</name>
    <name type="common">African bullfrog</name>
    <dbReference type="NCBI Taxonomy" id="30357"/>
    <lineage>
        <taxon>Eukaryota</taxon>
        <taxon>Metazoa</taxon>
        <taxon>Chordata</taxon>
        <taxon>Craniata</taxon>
        <taxon>Vertebrata</taxon>
        <taxon>Euteleostomi</taxon>
        <taxon>Amphibia</taxon>
        <taxon>Batrachia</taxon>
        <taxon>Anura</taxon>
        <taxon>Neobatrachia</taxon>
        <taxon>Ranoidea</taxon>
        <taxon>Pyxicephalidae</taxon>
        <taxon>Pyxicephalinae</taxon>
        <taxon>Pyxicephalus</taxon>
    </lineage>
</organism>
<dbReference type="EMBL" id="DYDO01000003">
    <property type="protein sequence ID" value="DBA29203.1"/>
    <property type="molecule type" value="Genomic_DNA"/>
</dbReference>
<comment type="caution">
    <text evidence="1">The sequence shown here is derived from an EMBL/GenBank/DDBJ whole genome shotgun (WGS) entry which is preliminary data.</text>
</comment>
<accession>A0AAV3APY8</accession>
<proteinExistence type="predicted"/>
<protein>
    <submittedName>
        <fullName evidence="1">Uncharacterized protein</fullName>
    </submittedName>
</protein>
<keyword evidence="2" id="KW-1185">Reference proteome</keyword>
<evidence type="ECO:0000313" key="2">
    <source>
        <dbReference type="Proteomes" id="UP001181693"/>
    </source>
</evidence>
<evidence type="ECO:0000313" key="1">
    <source>
        <dbReference type="EMBL" id="DBA29203.1"/>
    </source>
</evidence>
<dbReference type="Proteomes" id="UP001181693">
    <property type="component" value="Unassembled WGS sequence"/>
</dbReference>
<reference evidence="1" key="1">
    <citation type="thesis" date="2020" institute="ProQuest LLC" country="789 East Eisenhower Parkway, Ann Arbor, MI, USA">
        <title>Comparative Genomics and Chromosome Evolution.</title>
        <authorList>
            <person name="Mudd A.B."/>
        </authorList>
    </citation>
    <scope>NUCLEOTIDE SEQUENCE</scope>
    <source>
        <strain evidence="1">1538</strain>
        <tissue evidence="1">Blood</tissue>
    </source>
</reference>
<sequence>MIYCATEGLFRTPLCSIHKCNPTLLLCLVRHSTLHYGAIYFQWSSYIVKGSALRAQHNAHGVCCKNISTQDTCSIICAIKCTDIPFKINLL</sequence>
<dbReference type="AlphaFoldDB" id="A0AAV3APY8"/>
<name>A0AAV3APY8_PYXAD</name>
<gene>
    <name evidence="1" type="ORF">GDO54_009451</name>
</gene>